<accession>A0AB73TBG6</accession>
<dbReference type="InterPro" id="IPR050275">
    <property type="entry name" value="PGM_Phosphatase"/>
</dbReference>
<evidence type="ECO:0000313" key="1">
    <source>
        <dbReference type="EMBL" id="PWJ79374.1"/>
    </source>
</evidence>
<dbReference type="PANTHER" id="PTHR48100">
    <property type="entry name" value="BROAD-SPECIFICITY PHOSPHATASE YOR283W-RELATED"/>
    <property type="match status" value="1"/>
</dbReference>
<evidence type="ECO:0000313" key="2">
    <source>
        <dbReference type="Proteomes" id="UP000245412"/>
    </source>
</evidence>
<keyword evidence="2" id="KW-1185">Reference proteome</keyword>
<dbReference type="Gene3D" id="3.40.50.1240">
    <property type="entry name" value="Phosphoglycerate mutase-like"/>
    <property type="match status" value="1"/>
</dbReference>
<dbReference type="Pfam" id="PF00300">
    <property type="entry name" value="His_Phos_1"/>
    <property type="match status" value="1"/>
</dbReference>
<dbReference type="RefSeq" id="WP_109624760.1">
    <property type="nucleotide sequence ID" value="NZ_CABJAT010000001.1"/>
</dbReference>
<dbReference type="GO" id="GO:0005737">
    <property type="term" value="C:cytoplasm"/>
    <property type="evidence" value="ECO:0007669"/>
    <property type="project" value="TreeGrafter"/>
</dbReference>
<organism evidence="1 2">
    <name type="scientific">Murimonas intestini</name>
    <dbReference type="NCBI Taxonomy" id="1337051"/>
    <lineage>
        <taxon>Bacteria</taxon>
        <taxon>Bacillati</taxon>
        <taxon>Bacillota</taxon>
        <taxon>Clostridia</taxon>
        <taxon>Lachnospirales</taxon>
        <taxon>Lachnospiraceae</taxon>
        <taxon>Murimonas</taxon>
    </lineage>
</organism>
<dbReference type="PANTHER" id="PTHR48100:SF59">
    <property type="entry name" value="ADENOSYLCOBALAMIN_ALPHA-RIBAZOLE PHOSPHATASE"/>
    <property type="match status" value="1"/>
</dbReference>
<dbReference type="CDD" id="cd07067">
    <property type="entry name" value="HP_PGM_like"/>
    <property type="match status" value="1"/>
</dbReference>
<dbReference type="SMART" id="SM00855">
    <property type="entry name" value="PGAM"/>
    <property type="match status" value="1"/>
</dbReference>
<dbReference type="InterPro" id="IPR013078">
    <property type="entry name" value="His_Pase_superF_clade-1"/>
</dbReference>
<proteinExistence type="predicted"/>
<reference evidence="1 2" key="1">
    <citation type="submission" date="2018-05" db="EMBL/GenBank/DDBJ databases">
        <authorList>
            <person name="Goeker M."/>
            <person name="Huntemann M."/>
            <person name="Clum A."/>
            <person name="Pillay M."/>
            <person name="Palaniappan K."/>
            <person name="Varghese N."/>
            <person name="Mikhailova N."/>
            <person name="Stamatis D."/>
            <person name="Reddy T."/>
            <person name="Daum C."/>
            <person name="Shapiro N."/>
            <person name="Ivanova N."/>
            <person name="Kyrpides N."/>
            <person name="Woyke T."/>
        </authorList>
    </citation>
    <scope>NUCLEOTIDE SEQUENCE [LARGE SCALE GENOMIC DNA]</scope>
    <source>
        <strain evidence="1 2">DSM 26524</strain>
    </source>
</reference>
<dbReference type="SUPFAM" id="SSF53254">
    <property type="entry name" value="Phosphoglycerate mutase-like"/>
    <property type="match status" value="1"/>
</dbReference>
<name>A0AB73TBG6_9FIRM</name>
<sequence>MSDLVRMEELEILFLRHSITEGNKKGRYIGRTDEPLCEEGRALLENKAPGPVQAVYSSPLKRCVETAGILWPDMAPVLADGLRECDFGTFENKNYKELDGDPDYQAWVDSQGTLPFPGGESREGFQERCCRALCHIIKEAAGRFKRIAVVAHGGTIMSVMERYGVPERDFYGWHVANGEGFLVRAAAELSDEGRNLQNISLVVCDEEK</sequence>
<protein>
    <submittedName>
        <fullName evidence="1">Alpha-ribazole phosphatase</fullName>
    </submittedName>
</protein>
<dbReference type="Proteomes" id="UP000245412">
    <property type="component" value="Unassembled WGS sequence"/>
</dbReference>
<comment type="caution">
    <text evidence="1">The sequence shown here is derived from an EMBL/GenBank/DDBJ whole genome shotgun (WGS) entry which is preliminary data.</text>
</comment>
<dbReference type="EMBL" id="QGGY01000001">
    <property type="protein sequence ID" value="PWJ79374.1"/>
    <property type="molecule type" value="Genomic_DNA"/>
</dbReference>
<gene>
    <name evidence="1" type="ORF">C7383_101755</name>
</gene>
<dbReference type="AlphaFoldDB" id="A0AB73TBG6"/>
<dbReference type="InterPro" id="IPR029033">
    <property type="entry name" value="His_PPase_superfam"/>
</dbReference>
<dbReference type="GO" id="GO:0016791">
    <property type="term" value="F:phosphatase activity"/>
    <property type="evidence" value="ECO:0007669"/>
    <property type="project" value="TreeGrafter"/>
</dbReference>